<comment type="caution">
    <text evidence="2">The sequence shown here is derived from an EMBL/GenBank/DDBJ whole genome shotgun (WGS) entry which is preliminary data.</text>
</comment>
<dbReference type="STRING" id="1798676.A3B90_02735"/>
<reference evidence="2 3" key="1">
    <citation type="journal article" date="2016" name="Nat. Commun.">
        <title>Thousands of microbial genomes shed light on interconnected biogeochemical processes in an aquifer system.</title>
        <authorList>
            <person name="Anantharaman K."/>
            <person name="Brown C.T."/>
            <person name="Hug L.A."/>
            <person name="Sharon I."/>
            <person name="Castelle C.J."/>
            <person name="Probst A.J."/>
            <person name="Thomas B.C."/>
            <person name="Singh A."/>
            <person name="Wilkins M.J."/>
            <person name="Karaoz U."/>
            <person name="Brodie E.L."/>
            <person name="Williams K.H."/>
            <person name="Hubbard S.S."/>
            <person name="Banfield J.F."/>
        </authorList>
    </citation>
    <scope>NUCLEOTIDE SEQUENCE [LARGE SCALE GENOMIC DNA]</scope>
</reference>
<feature type="transmembrane region" description="Helical" evidence="1">
    <location>
        <begin position="12"/>
        <end position="31"/>
    </location>
</feature>
<dbReference type="EMBL" id="MFPX01000011">
    <property type="protein sequence ID" value="OGH66708.1"/>
    <property type="molecule type" value="Genomic_DNA"/>
</dbReference>
<evidence type="ECO:0000313" key="2">
    <source>
        <dbReference type="EMBL" id="OGH66708.1"/>
    </source>
</evidence>
<protein>
    <recommendedName>
        <fullName evidence="4">DUF948 domain-containing protein</fullName>
    </recommendedName>
</protein>
<evidence type="ECO:0000256" key="1">
    <source>
        <dbReference type="SAM" id="Phobius"/>
    </source>
</evidence>
<keyword evidence="1" id="KW-0472">Membrane</keyword>
<organism evidence="2 3">
    <name type="scientific">Candidatus Magasanikbacteria bacterium RIFCSPHIGHO2_02_FULL_41_13</name>
    <dbReference type="NCBI Taxonomy" id="1798676"/>
    <lineage>
        <taxon>Bacteria</taxon>
        <taxon>Candidatus Magasanikiibacteriota</taxon>
    </lineage>
</organism>
<keyword evidence="1" id="KW-1133">Transmembrane helix</keyword>
<dbReference type="Proteomes" id="UP000178742">
    <property type="component" value="Unassembled WGS sequence"/>
</dbReference>
<name>A0A1F6M584_9BACT</name>
<proteinExistence type="predicted"/>
<accession>A0A1F6M584</accession>
<gene>
    <name evidence="2" type="ORF">A3B90_02735</name>
</gene>
<evidence type="ECO:0000313" key="3">
    <source>
        <dbReference type="Proteomes" id="UP000178742"/>
    </source>
</evidence>
<dbReference type="AlphaFoldDB" id="A0A1F6M584"/>
<sequence>MFVPDSLQQLLYLVLSICVVWATVFLCWLLYQAAKVLKNTNKIMDSVIEKLEYISDAVSFMQNKMDHVSKHMSSMTGLLGGIVEKFVVSKITNKLSDKLEARSEKKKATSKRK</sequence>
<evidence type="ECO:0008006" key="4">
    <source>
        <dbReference type="Google" id="ProtNLM"/>
    </source>
</evidence>
<keyword evidence="1" id="KW-0812">Transmembrane</keyword>